<dbReference type="PANTHER" id="PTHR37945:SF1">
    <property type="entry name" value="EXTRACELLULAR TUNGSTATE BINDING PROTEIN"/>
    <property type="match status" value="1"/>
</dbReference>
<sequence length="286" mass="31419">MFNIKNLLVSAFIALFFLLFSSFFVTSFAASKNLILATTTSTVDSGLLDFLIPIFEKQTGYTVKTIGVGSGMAIEMGRRGQADVLLVHSPKDEEKLVKDGFGINRQPVMHNDFVLLGSANDLAKVTSAKNVLEAFKNIASSGIPFISRGDSSGTHKKELSIWPKTNAVLSNTWYIEAGQGMGATLTIANQKNAYTISDRATYLAFKDKINLKILYEEVEAVRELPLLQNPYHVIEVNPEKFTTINYAGAKAFSDFLVSQKTQKLIENFGKDKFGGSLFFGDAKVSE</sequence>
<organism evidence="2 3">
    <name type="scientific">candidate division WOR-1 bacterium RIFOXYB2_FULL_36_35</name>
    <dbReference type="NCBI Taxonomy" id="1802578"/>
    <lineage>
        <taxon>Bacteria</taxon>
        <taxon>Bacillati</taxon>
        <taxon>Saganbacteria</taxon>
    </lineage>
</organism>
<evidence type="ECO:0000259" key="1">
    <source>
        <dbReference type="Pfam" id="PF12849"/>
    </source>
</evidence>
<reference evidence="2 3" key="1">
    <citation type="journal article" date="2016" name="Nat. Commun.">
        <title>Thousands of microbial genomes shed light on interconnected biogeochemical processes in an aquifer system.</title>
        <authorList>
            <person name="Anantharaman K."/>
            <person name="Brown C.T."/>
            <person name="Hug L.A."/>
            <person name="Sharon I."/>
            <person name="Castelle C.J."/>
            <person name="Probst A.J."/>
            <person name="Thomas B.C."/>
            <person name="Singh A."/>
            <person name="Wilkins M.J."/>
            <person name="Karaoz U."/>
            <person name="Brodie E.L."/>
            <person name="Williams K.H."/>
            <person name="Hubbard S.S."/>
            <person name="Banfield J.F."/>
        </authorList>
    </citation>
    <scope>NUCLEOTIDE SEQUENCE [LARGE SCALE GENOMIC DNA]</scope>
</reference>
<protein>
    <recommendedName>
        <fullName evidence="1">PBP domain-containing protein</fullName>
    </recommendedName>
</protein>
<proteinExistence type="predicted"/>
<feature type="domain" description="PBP" evidence="1">
    <location>
        <begin position="29"/>
        <end position="259"/>
    </location>
</feature>
<dbReference type="InterPro" id="IPR052738">
    <property type="entry name" value="ABC-Tungstate_binding"/>
</dbReference>
<comment type="caution">
    <text evidence="2">The sequence shown here is derived from an EMBL/GenBank/DDBJ whole genome shotgun (WGS) entry which is preliminary data.</text>
</comment>
<dbReference type="AlphaFoldDB" id="A0A1F4S7N1"/>
<dbReference type="PANTHER" id="PTHR37945">
    <property type="entry name" value="EXTRACELLULAR TUNGSTATE BINDING PROTEIN"/>
    <property type="match status" value="1"/>
</dbReference>
<dbReference type="Proteomes" id="UP000177905">
    <property type="component" value="Unassembled WGS sequence"/>
</dbReference>
<dbReference type="SUPFAM" id="SSF53850">
    <property type="entry name" value="Periplasmic binding protein-like II"/>
    <property type="match status" value="1"/>
</dbReference>
<accession>A0A1F4S7N1</accession>
<evidence type="ECO:0000313" key="2">
    <source>
        <dbReference type="EMBL" id="OGC16432.1"/>
    </source>
</evidence>
<dbReference type="Pfam" id="PF12849">
    <property type="entry name" value="PBP_like_2"/>
    <property type="match status" value="1"/>
</dbReference>
<name>A0A1F4S7N1_UNCSA</name>
<dbReference type="EMBL" id="MEUA01000009">
    <property type="protein sequence ID" value="OGC16432.1"/>
    <property type="molecule type" value="Genomic_DNA"/>
</dbReference>
<dbReference type="InterPro" id="IPR024370">
    <property type="entry name" value="PBP_domain"/>
</dbReference>
<evidence type="ECO:0000313" key="3">
    <source>
        <dbReference type="Proteomes" id="UP000177905"/>
    </source>
</evidence>
<gene>
    <name evidence="2" type="ORF">A2290_02260</name>
</gene>
<dbReference type="Gene3D" id="3.40.190.10">
    <property type="entry name" value="Periplasmic binding protein-like II"/>
    <property type="match status" value="2"/>
</dbReference>